<reference evidence="2 3" key="1">
    <citation type="journal article" date="2020" name="Arch. Microbiol.">
        <title>Bradyrhizobium campsiandrae sp. nov., a nitrogen-fixing bacterial strain isolated from a native leguminous tree from the Amazon adapted to flooded conditions.</title>
        <authorList>
            <person name="Cabral Michel D."/>
            <person name="Martins da Costa E."/>
            <person name="Azarias Guimaraes A."/>
            <person name="Soares de Carvalho T."/>
            <person name="Santos de Castro Caputo P."/>
            <person name="Willems A."/>
            <person name="de Souza Moreira F.M."/>
        </authorList>
    </citation>
    <scope>NUCLEOTIDE SEQUENCE [LARGE SCALE GENOMIC DNA]</scope>
    <source>
        <strain evidence="3">INPA 384B</strain>
    </source>
</reference>
<sequence length="128" mass="13747">MHDGDRIVSILVAGRAFAFGAIVVLALAGGTRAEEAAEEPTSEDCAKVLAQAREMTNALSPKSLSRHFANSLLSDAQTEANNGEFDGCVEYAEKAIDEVVHRKHWLAPGEVFRASTAEGYVELRGDDQ</sequence>
<protein>
    <submittedName>
        <fullName evidence="2">Uncharacterized protein</fullName>
    </submittedName>
</protein>
<keyword evidence="1" id="KW-0472">Membrane</keyword>
<feature type="transmembrane region" description="Helical" evidence="1">
    <location>
        <begin position="6"/>
        <end position="28"/>
    </location>
</feature>
<keyword evidence="3" id="KW-1185">Reference proteome</keyword>
<accession>A0ABR7U9Z4</accession>
<name>A0ABR7U9Z4_9BRAD</name>
<comment type="caution">
    <text evidence="2">The sequence shown here is derived from an EMBL/GenBank/DDBJ whole genome shotgun (WGS) entry which is preliminary data.</text>
</comment>
<evidence type="ECO:0000313" key="2">
    <source>
        <dbReference type="EMBL" id="MBC9980782.1"/>
    </source>
</evidence>
<keyword evidence="1" id="KW-0812">Transmembrane</keyword>
<gene>
    <name evidence="2" type="ORF">HA482_21505</name>
</gene>
<dbReference type="EMBL" id="JAATTO010000030">
    <property type="protein sequence ID" value="MBC9980782.1"/>
    <property type="molecule type" value="Genomic_DNA"/>
</dbReference>
<keyword evidence="1" id="KW-1133">Transmembrane helix</keyword>
<organism evidence="2 3">
    <name type="scientific">Bradyrhizobium campsiandrae</name>
    <dbReference type="NCBI Taxonomy" id="1729892"/>
    <lineage>
        <taxon>Bacteria</taxon>
        <taxon>Pseudomonadati</taxon>
        <taxon>Pseudomonadota</taxon>
        <taxon>Alphaproteobacteria</taxon>
        <taxon>Hyphomicrobiales</taxon>
        <taxon>Nitrobacteraceae</taxon>
        <taxon>Bradyrhizobium</taxon>
    </lineage>
</organism>
<proteinExistence type="predicted"/>
<evidence type="ECO:0000313" key="3">
    <source>
        <dbReference type="Proteomes" id="UP000639516"/>
    </source>
</evidence>
<dbReference type="Proteomes" id="UP000639516">
    <property type="component" value="Unassembled WGS sequence"/>
</dbReference>
<dbReference type="RefSeq" id="WP_188102212.1">
    <property type="nucleotide sequence ID" value="NZ_JAANIH010000025.1"/>
</dbReference>
<evidence type="ECO:0000256" key="1">
    <source>
        <dbReference type="SAM" id="Phobius"/>
    </source>
</evidence>